<dbReference type="CDD" id="cd01650">
    <property type="entry name" value="RT_nLTR_like"/>
    <property type="match status" value="1"/>
</dbReference>
<keyword evidence="3" id="KW-0548">Nucleotidyltransferase</keyword>
<evidence type="ECO:0000256" key="1">
    <source>
        <dbReference type="SAM" id="MobiDB-lite"/>
    </source>
</evidence>
<dbReference type="PANTHER" id="PTHR19446">
    <property type="entry name" value="REVERSE TRANSCRIPTASES"/>
    <property type="match status" value="1"/>
</dbReference>
<name>A0A2B4RIE1_STYPI</name>
<organism evidence="3 4">
    <name type="scientific">Stylophora pistillata</name>
    <name type="common">Smooth cauliflower coral</name>
    <dbReference type="NCBI Taxonomy" id="50429"/>
    <lineage>
        <taxon>Eukaryota</taxon>
        <taxon>Metazoa</taxon>
        <taxon>Cnidaria</taxon>
        <taxon>Anthozoa</taxon>
        <taxon>Hexacorallia</taxon>
        <taxon>Scleractinia</taxon>
        <taxon>Astrocoeniina</taxon>
        <taxon>Pocilloporidae</taxon>
        <taxon>Stylophora</taxon>
    </lineage>
</organism>
<keyword evidence="4" id="KW-1185">Reference proteome</keyword>
<reference evidence="4" key="1">
    <citation type="journal article" date="2017" name="bioRxiv">
        <title>Comparative analysis of the genomes of Stylophora pistillata and Acropora digitifera provides evidence for extensive differences between species of corals.</title>
        <authorList>
            <person name="Voolstra C.R."/>
            <person name="Li Y."/>
            <person name="Liew Y.J."/>
            <person name="Baumgarten S."/>
            <person name="Zoccola D."/>
            <person name="Flot J.-F."/>
            <person name="Tambutte S."/>
            <person name="Allemand D."/>
            <person name="Aranda M."/>
        </authorList>
    </citation>
    <scope>NUCLEOTIDE SEQUENCE [LARGE SCALE GENOMIC DNA]</scope>
</reference>
<evidence type="ECO:0000313" key="3">
    <source>
        <dbReference type="EMBL" id="PFX16956.1"/>
    </source>
</evidence>
<accession>A0A2B4RIE1</accession>
<dbReference type="OrthoDB" id="5987619at2759"/>
<feature type="region of interest" description="Disordered" evidence="1">
    <location>
        <begin position="234"/>
        <end position="271"/>
    </location>
</feature>
<comment type="caution">
    <text evidence="3">The sequence shown here is derived from an EMBL/GenBank/DDBJ whole genome shotgun (WGS) entry which is preliminary data.</text>
</comment>
<feature type="domain" description="Reverse transcriptase" evidence="2">
    <location>
        <begin position="470"/>
        <end position="739"/>
    </location>
</feature>
<protein>
    <submittedName>
        <fullName evidence="3">RNA-directed DNA polymerase from mobile element jockey</fullName>
    </submittedName>
</protein>
<evidence type="ECO:0000313" key="4">
    <source>
        <dbReference type="Proteomes" id="UP000225706"/>
    </source>
</evidence>
<dbReference type="EMBL" id="LSMT01000507">
    <property type="protein sequence ID" value="PFX16956.1"/>
    <property type="molecule type" value="Genomic_DNA"/>
</dbReference>
<sequence length="743" mass="84694">MDPTTQKIPHECADRLSHTADVIACLSPMASTTIASPAISATSSTPASPFQPNLVPVSTARAEHARLFGYQPPSGNPRSQPNNERRPLRTNCVNLPYSRGQTLTRTFVCLASSTSNQLPTPAERVTLALNNFGGKKVEFPRNGNGTQVHQCIVEQFPQLDHRGYSILRTTSESGRSRDLMQIPMPSAGFSVDYLKSVLEIRELNSTFSMILLQSHHYCVKSYAVVVTLSSQAKERYETTGTTSDPREDSRKESKKRIPGKNSKKKKRVRENDIPYMTPEWKQAIRDKRKFAVQFAKDRSLENFELKRKYRNIATRERRKAIKAYWYRKSEELKSKPSEFFNTFRPFISTKTKDTNAICLKTEDGEVEKDQTVVAELLAGHFNTVAANIGGNHITSLTENDHRNHSSVKAIESGYKGNKFHFKEFNKEEVQCALKNLNVRKSYGWDVTAPPKLFKGVAEGIAPSLTRLYNNCIDLGEWPSEWKKGEWTPVFKKGDRQDKSNYRPITSLICVDKIFEHLLSKQVTRHYDPALYHRMTAYRKQHSCETTLLMLIEDWRSAVDRKELVTILSADMSKAFDSLSYSLTLKKLDAYGFNSSSLELIRSFFDSRLNRVKINGHTSEWRIMERGCPQGSSFGPLLWNMFQNDMAFHIPDSNLTLYADDHQLYVTGKTYEEVESTLVTQGQQALLWYRDNFLLANPDKFQSLTINPRNIDADKKGSVLTIANDVIRKTEEIKLLGVNIENIY</sequence>
<dbReference type="Proteomes" id="UP000225706">
    <property type="component" value="Unassembled WGS sequence"/>
</dbReference>
<evidence type="ECO:0000259" key="2">
    <source>
        <dbReference type="PROSITE" id="PS50878"/>
    </source>
</evidence>
<dbReference type="Pfam" id="PF00078">
    <property type="entry name" value="RVT_1"/>
    <property type="match status" value="1"/>
</dbReference>
<keyword evidence="3" id="KW-0808">Transferase</keyword>
<dbReference type="GO" id="GO:0003964">
    <property type="term" value="F:RNA-directed DNA polymerase activity"/>
    <property type="evidence" value="ECO:0007669"/>
    <property type="project" value="UniProtKB-KW"/>
</dbReference>
<proteinExistence type="predicted"/>
<gene>
    <name evidence="3" type="primary">pol</name>
    <name evidence="3" type="ORF">AWC38_SpisGene18746</name>
</gene>
<feature type="region of interest" description="Disordered" evidence="1">
    <location>
        <begin position="68"/>
        <end position="88"/>
    </location>
</feature>
<dbReference type="InterPro" id="IPR000477">
    <property type="entry name" value="RT_dom"/>
</dbReference>
<dbReference type="AlphaFoldDB" id="A0A2B4RIE1"/>
<dbReference type="PROSITE" id="PS50878">
    <property type="entry name" value="RT_POL"/>
    <property type="match status" value="1"/>
</dbReference>
<feature type="compositionally biased region" description="Basic residues" evidence="1">
    <location>
        <begin position="252"/>
        <end position="268"/>
    </location>
</feature>
<keyword evidence="3" id="KW-0695">RNA-directed DNA polymerase</keyword>